<name>A0ABW5AJG8_9BRAD</name>
<feature type="compositionally biased region" description="Low complexity" evidence="1">
    <location>
        <begin position="60"/>
        <end position="74"/>
    </location>
</feature>
<dbReference type="Pfam" id="PF09361">
    <property type="entry name" value="Phasin_2"/>
    <property type="match status" value="1"/>
</dbReference>
<gene>
    <name evidence="3" type="ORF">ACFSOX_12855</name>
</gene>
<evidence type="ECO:0000313" key="3">
    <source>
        <dbReference type="EMBL" id="MFD2183044.1"/>
    </source>
</evidence>
<comment type="caution">
    <text evidence="3">The sequence shown here is derived from an EMBL/GenBank/DDBJ whole genome shotgun (WGS) entry which is preliminary data.</text>
</comment>
<feature type="region of interest" description="Disordered" evidence="1">
    <location>
        <begin position="1"/>
        <end position="87"/>
    </location>
</feature>
<evidence type="ECO:0000313" key="4">
    <source>
        <dbReference type="Proteomes" id="UP001597314"/>
    </source>
</evidence>
<feature type="compositionally biased region" description="Low complexity" evidence="1">
    <location>
        <begin position="41"/>
        <end position="50"/>
    </location>
</feature>
<keyword evidence="4" id="KW-1185">Reference proteome</keyword>
<proteinExistence type="predicted"/>
<organism evidence="3 4">
    <name type="scientific">Rhodoplanes azumiensis</name>
    <dbReference type="NCBI Taxonomy" id="1897628"/>
    <lineage>
        <taxon>Bacteria</taxon>
        <taxon>Pseudomonadati</taxon>
        <taxon>Pseudomonadota</taxon>
        <taxon>Alphaproteobacteria</taxon>
        <taxon>Hyphomicrobiales</taxon>
        <taxon>Nitrobacteraceae</taxon>
        <taxon>Rhodoplanes</taxon>
    </lineage>
</organism>
<dbReference type="Proteomes" id="UP001597314">
    <property type="component" value="Unassembled WGS sequence"/>
</dbReference>
<dbReference type="InterPro" id="IPR018968">
    <property type="entry name" value="Phasin"/>
</dbReference>
<dbReference type="RefSeq" id="WP_378478215.1">
    <property type="nucleotide sequence ID" value="NZ_JBHUIW010000013.1"/>
</dbReference>
<evidence type="ECO:0000259" key="2">
    <source>
        <dbReference type="Pfam" id="PF09361"/>
    </source>
</evidence>
<dbReference type="EMBL" id="JBHUIW010000013">
    <property type="protein sequence ID" value="MFD2183044.1"/>
    <property type="molecule type" value="Genomic_DNA"/>
</dbReference>
<sequence length="193" mass="19421">MPAKPPSDPPGEMPGLPPLDYPSGTRPSSARPSGPHPSGPHPSGAAPSGSGRSGSERVQARAADPAGGASRAAPETGPDAACGPQDADQAFSDHVLSEALHDGAELGRKLLAAFEANMTAGFGFATAMAETSSVPDMIALSSRFAARQFETALAQGKDLWTSSEKLMGDAARVFASAEADDPDDGAGPASGRR</sequence>
<evidence type="ECO:0000256" key="1">
    <source>
        <dbReference type="SAM" id="MobiDB-lite"/>
    </source>
</evidence>
<feature type="domain" description="Phasin" evidence="2">
    <location>
        <begin position="104"/>
        <end position="175"/>
    </location>
</feature>
<protein>
    <submittedName>
        <fullName evidence="3">Phasin family protein</fullName>
    </submittedName>
</protein>
<accession>A0ABW5AJG8</accession>
<feature type="compositionally biased region" description="Pro residues" evidence="1">
    <location>
        <begin position="1"/>
        <end position="20"/>
    </location>
</feature>
<feature type="region of interest" description="Disordered" evidence="1">
    <location>
        <begin position="174"/>
        <end position="193"/>
    </location>
</feature>
<reference evidence="4" key="1">
    <citation type="journal article" date="2019" name="Int. J. Syst. Evol. Microbiol.">
        <title>The Global Catalogue of Microorganisms (GCM) 10K type strain sequencing project: providing services to taxonomists for standard genome sequencing and annotation.</title>
        <authorList>
            <consortium name="The Broad Institute Genomics Platform"/>
            <consortium name="The Broad Institute Genome Sequencing Center for Infectious Disease"/>
            <person name="Wu L."/>
            <person name="Ma J."/>
        </authorList>
    </citation>
    <scope>NUCLEOTIDE SEQUENCE [LARGE SCALE GENOMIC DNA]</scope>
    <source>
        <strain evidence="4">CGMCC 1.6774</strain>
    </source>
</reference>